<dbReference type="RefSeq" id="WP_089061927.1">
    <property type="nucleotide sequence ID" value="NZ_CP022315.1"/>
</dbReference>
<dbReference type="PANTHER" id="PTHR10088">
    <property type="entry name" value="GLUCOKINASE REGULATORY PROTEIN"/>
    <property type="match status" value="1"/>
</dbReference>
<evidence type="ECO:0000256" key="2">
    <source>
        <dbReference type="ARBA" id="ARBA00023239"/>
    </source>
</evidence>
<comment type="function">
    <text evidence="12">Specifically catalyzes the cleavage of the D-lactyl ether substituent of MurNAc 6-phosphate, producing GlcNAc 6-phosphate and D-lactate.</text>
</comment>
<dbReference type="PANTHER" id="PTHR10088:SF4">
    <property type="entry name" value="GLUCOKINASE REGULATORY PROTEIN"/>
    <property type="match status" value="1"/>
</dbReference>
<evidence type="ECO:0000256" key="7">
    <source>
        <dbReference type="ARBA" id="ARBA00061234"/>
    </source>
</evidence>
<dbReference type="InterPro" id="IPR005488">
    <property type="entry name" value="Etherase_MurQ"/>
</dbReference>
<dbReference type="EMBL" id="CP022315">
    <property type="protein sequence ID" value="ASK62668.1"/>
    <property type="molecule type" value="Genomic_DNA"/>
</dbReference>
<evidence type="ECO:0000256" key="11">
    <source>
        <dbReference type="ARBA" id="ARBA00084049"/>
    </source>
</evidence>
<evidence type="ECO:0000313" key="15">
    <source>
        <dbReference type="Proteomes" id="UP000198312"/>
    </source>
</evidence>
<gene>
    <name evidence="12 14" type="primary">murQ</name>
    <name evidence="14" type="ORF">CFK37_11185</name>
</gene>
<feature type="domain" description="SIS" evidence="13">
    <location>
        <begin position="55"/>
        <end position="218"/>
    </location>
</feature>
<dbReference type="FunFam" id="1.10.8.1080:FF:000001">
    <property type="entry name" value="N-acetylmuramic acid 6-phosphate etherase"/>
    <property type="match status" value="1"/>
</dbReference>
<evidence type="ECO:0000256" key="3">
    <source>
        <dbReference type="ARBA" id="ARBA00023277"/>
    </source>
</evidence>
<dbReference type="GO" id="GO:0097173">
    <property type="term" value="P:N-acetylmuramic acid catabolic process"/>
    <property type="evidence" value="ECO:0007669"/>
    <property type="project" value="UniProtKB-UniPathway"/>
</dbReference>
<evidence type="ECO:0000256" key="12">
    <source>
        <dbReference type="HAMAP-Rule" id="MF_00068"/>
    </source>
</evidence>
<dbReference type="FunFam" id="3.40.50.10490:FF:000014">
    <property type="entry name" value="N-acetylmuramic acid 6-phosphate etherase"/>
    <property type="match status" value="1"/>
</dbReference>
<dbReference type="GO" id="GO:0016835">
    <property type="term" value="F:carbon-oxygen lyase activity"/>
    <property type="evidence" value="ECO:0007669"/>
    <property type="project" value="UniProtKB-UniRule"/>
</dbReference>
<dbReference type="NCBIfam" id="NF009222">
    <property type="entry name" value="PRK12570.1"/>
    <property type="match status" value="1"/>
</dbReference>
<dbReference type="Gene3D" id="3.40.50.10490">
    <property type="entry name" value="Glucose-6-phosphate isomerase like protein, domain 1"/>
    <property type="match status" value="1"/>
</dbReference>
<comment type="miscellaneous">
    <text evidence="12">A lyase-type mechanism (elimination/hydration) is suggested for the cleavage of the lactyl ether bond of MurNAc 6-phosphate, with the formation of an alpha,beta-unsaturated aldehyde intermediate with (E)-stereochemistry, followed by the syn addition of water to give product.</text>
</comment>
<dbReference type="OrthoDB" id="9813395at2"/>
<dbReference type="GO" id="GO:0046348">
    <property type="term" value="P:amino sugar catabolic process"/>
    <property type="evidence" value="ECO:0007669"/>
    <property type="project" value="InterPro"/>
</dbReference>
<dbReference type="NCBIfam" id="NF003915">
    <property type="entry name" value="PRK05441.1"/>
    <property type="match status" value="1"/>
</dbReference>
<keyword evidence="3 12" id="KW-0119">Carbohydrate metabolism</keyword>
<sequence>MNLSALTTEQRNKNSLTLDQMSTLDILKTINREDKNVAEAVEQVLPKIELAIEHIYSSLSNGGRLFYVGAGTSGRLGVVDASECPPTFMTPPEMVQTIMAGGNGAFINAIEGSEDDEDQGAADLKEKELTRKDVVLGITASGRTPYPIGALKFARQVGAYTVGLSCNDKSLISKHADCEIEVIVGPEVLTGSTRMKAATAHKMILNMISTTTMVKLGKVYENLMVDVHASNYKLLERAKHTLMEVTGVSYKRAETVLEQTNNRVKPAIVMLEGDVDYTMAQYAIEQSGGYVRKAIDYVNKNKPNSLQ</sequence>
<evidence type="ECO:0000256" key="6">
    <source>
        <dbReference type="ARBA" id="ARBA00060672"/>
    </source>
</evidence>
<keyword evidence="2 12" id="KW-0456">Lyase</keyword>
<reference evidence="14 15" key="1">
    <citation type="submission" date="2017-07" db="EMBL/GenBank/DDBJ databases">
        <title>Virgibacillus sp. LM2416.</title>
        <authorList>
            <person name="Tak E.J."/>
            <person name="Bae J.-W."/>
        </authorList>
    </citation>
    <scope>NUCLEOTIDE SEQUENCE [LARGE SCALE GENOMIC DNA]</scope>
    <source>
        <strain evidence="14 15">LM2416</strain>
    </source>
</reference>
<feature type="active site" evidence="12">
    <location>
        <position position="114"/>
    </location>
</feature>
<dbReference type="PROSITE" id="PS51464">
    <property type="entry name" value="SIS"/>
    <property type="match status" value="1"/>
</dbReference>
<dbReference type="GO" id="GO:0009254">
    <property type="term" value="P:peptidoglycan turnover"/>
    <property type="evidence" value="ECO:0007669"/>
    <property type="project" value="TreeGrafter"/>
</dbReference>
<evidence type="ECO:0000313" key="14">
    <source>
        <dbReference type="EMBL" id="ASK62668.1"/>
    </source>
</evidence>
<comment type="subunit">
    <text evidence="1 12">Homodimer.</text>
</comment>
<dbReference type="PROSITE" id="PS01272">
    <property type="entry name" value="GCKR"/>
    <property type="match status" value="1"/>
</dbReference>
<dbReference type="HAMAP" id="MF_00068">
    <property type="entry name" value="MurQ"/>
    <property type="match status" value="1"/>
</dbReference>
<dbReference type="InterPro" id="IPR001347">
    <property type="entry name" value="SIS_dom"/>
</dbReference>
<dbReference type="InterPro" id="IPR046348">
    <property type="entry name" value="SIS_dom_sf"/>
</dbReference>
<dbReference type="EC" id="4.2.1.126" evidence="8 12"/>
<evidence type="ECO:0000259" key="13">
    <source>
        <dbReference type="PROSITE" id="PS51464"/>
    </source>
</evidence>
<dbReference type="CDD" id="cd05007">
    <property type="entry name" value="SIS_Etherase"/>
    <property type="match status" value="1"/>
</dbReference>
<dbReference type="GO" id="GO:0097367">
    <property type="term" value="F:carbohydrate derivative binding"/>
    <property type="evidence" value="ECO:0007669"/>
    <property type="project" value="InterPro"/>
</dbReference>
<dbReference type="KEGG" id="vil:CFK37_11185"/>
<dbReference type="Pfam" id="PF22645">
    <property type="entry name" value="GKRP_SIS_N"/>
    <property type="match status" value="1"/>
</dbReference>
<dbReference type="Proteomes" id="UP000198312">
    <property type="component" value="Chromosome"/>
</dbReference>
<dbReference type="NCBIfam" id="TIGR00274">
    <property type="entry name" value="N-acetylmuramic acid 6-phosphate etherase"/>
    <property type="match status" value="1"/>
</dbReference>
<evidence type="ECO:0000256" key="1">
    <source>
        <dbReference type="ARBA" id="ARBA00011738"/>
    </source>
</evidence>
<accession>A0A220U3D6</accession>
<comment type="similarity">
    <text evidence="7 12">Belongs to the GCKR-like family. MurNAc-6-P etherase subfamily.</text>
</comment>
<dbReference type="SUPFAM" id="SSF53697">
    <property type="entry name" value="SIS domain"/>
    <property type="match status" value="1"/>
</dbReference>
<protein>
    <recommendedName>
        <fullName evidence="9 12">N-acetylmuramic acid 6-phosphate etherase</fullName>
        <shortName evidence="12">MurNAc-6-P etherase</shortName>
        <ecNumber evidence="8 12">4.2.1.126</ecNumber>
    </recommendedName>
    <alternativeName>
        <fullName evidence="11 12">N-acetylmuramic acid 6-phosphate hydrolase</fullName>
    </alternativeName>
    <alternativeName>
        <fullName evidence="10 12">N-acetylmuramic acid 6-phosphate lyase</fullName>
    </alternativeName>
</protein>
<dbReference type="InterPro" id="IPR040190">
    <property type="entry name" value="MURQ/GCKR"/>
</dbReference>
<feature type="active site" description="Proton donor" evidence="12">
    <location>
        <position position="83"/>
    </location>
</feature>
<evidence type="ECO:0000256" key="8">
    <source>
        <dbReference type="ARBA" id="ARBA00067056"/>
    </source>
</evidence>
<evidence type="ECO:0000256" key="9">
    <source>
        <dbReference type="ARBA" id="ARBA00070061"/>
    </source>
</evidence>
<organism evidence="14 15">
    <name type="scientific">Virgibacillus phasianinus</name>
    <dbReference type="NCBI Taxonomy" id="2017483"/>
    <lineage>
        <taxon>Bacteria</taxon>
        <taxon>Bacillati</taxon>
        <taxon>Bacillota</taxon>
        <taxon>Bacilli</taxon>
        <taxon>Bacillales</taxon>
        <taxon>Bacillaceae</taxon>
        <taxon>Virgibacillus</taxon>
    </lineage>
</organism>
<comment type="pathway">
    <text evidence="12">Amino-sugar metabolism; N-acetylmuramate degradation.</text>
</comment>
<dbReference type="Gene3D" id="1.10.8.1080">
    <property type="match status" value="1"/>
</dbReference>
<comment type="pathway">
    <text evidence="5">Amino-sugar metabolism; 1,6-anhydro-N-acetylmuramate degradation.</text>
</comment>
<evidence type="ECO:0000256" key="10">
    <source>
        <dbReference type="ARBA" id="ARBA00077905"/>
    </source>
</evidence>
<comment type="catalytic activity">
    <reaction evidence="4 12">
        <text>N-acetyl-D-muramate 6-phosphate + H2O = N-acetyl-D-glucosamine 6-phosphate + (R)-lactate</text>
        <dbReference type="Rhea" id="RHEA:26410"/>
        <dbReference type="ChEBI" id="CHEBI:15377"/>
        <dbReference type="ChEBI" id="CHEBI:16004"/>
        <dbReference type="ChEBI" id="CHEBI:57513"/>
        <dbReference type="ChEBI" id="CHEBI:58722"/>
        <dbReference type="EC" id="4.2.1.126"/>
    </reaction>
</comment>
<dbReference type="GO" id="GO:0016803">
    <property type="term" value="F:ether hydrolase activity"/>
    <property type="evidence" value="ECO:0007669"/>
    <property type="project" value="TreeGrafter"/>
</dbReference>
<comment type="pathway">
    <text evidence="6">Cell wall biogenesis.</text>
</comment>
<dbReference type="InterPro" id="IPR005486">
    <property type="entry name" value="Glucokinase_regulatory_CS"/>
</dbReference>
<evidence type="ECO:0000256" key="5">
    <source>
        <dbReference type="ARBA" id="ARBA00060595"/>
    </source>
</evidence>
<evidence type="ECO:0000256" key="4">
    <source>
        <dbReference type="ARBA" id="ARBA00051747"/>
    </source>
</evidence>
<name>A0A220U3D6_9BACI</name>
<proteinExistence type="inferred from homology"/>
<keyword evidence="15" id="KW-1185">Reference proteome</keyword>
<dbReference type="AlphaFoldDB" id="A0A220U3D6"/>
<dbReference type="UniPathway" id="UPA00342"/>